<dbReference type="RefSeq" id="WP_069640566.1">
    <property type="nucleotide sequence ID" value="NZ_JAFBEZ010000007.1"/>
</dbReference>
<comment type="caution">
    <text evidence="2">The sequence shown here is derived from an EMBL/GenBank/DDBJ whole genome shotgun (WGS) entry which is preliminary data.</text>
</comment>
<accession>A0A1E5HB04</accession>
<keyword evidence="3" id="KW-1185">Reference proteome</keyword>
<keyword evidence="1" id="KW-0472">Membrane</keyword>
<dbReference type="STRING" id="1131292.BCR24_04695"/>
<keyword evidence="1" id="KW-0812">Transmembrane</keyword>
<gene>
    <name evidence="2" type="ORF">BCR24_04695</name>
</gene>
<evidence type="ECO:0000256" key="1">
    <source>
        <dbReference type="SAM" id="Phobius"/>
    </source>
</evidence>
<reference evidence="3" key="1">
    <citation type="submission" date="2016-09" db="EMBL/GenBank/DDBJ databases">
        <authorList>
            <person name="Gulvik C.A."/>
        </authorList>
    </citation>
    <scope>NUCLEOTIDE SEQUENCE [LARGE SCALE GENOMIC DNA]</scope>
    <source>
        <strain evidence="3">LMG 26676</strain>
    </source>
</reference>
<evidence type="ECO:0000313" key="3">
    <source>
        <dbReference type="Proteomes" id="UP000094469"/>
    </source>
</evidence>
<evidence type="ECO:0000313" key="2">
    <source>
        <dbReference type="EMBL" id="OEG22006.1"/>
    </source>
</evidence>
<keyword evidence="1" id="KW-1133">Transmembrane helix</keyword>
<proteinExistence type="predicted"/>
<name>A0A1E5HB04_9ENTE</name>
<dbReference type="AlphaFoldDB" id="A0A1E5HB04"/>
<dbReference type="OrthoDB" id="9899871at2"/>
<dbReference type="Proteomes" id="UP000094469">
    <property type="component" value="Unassembled WGS sequence"/>
</dbReference>
<sequence>MIGAVITFLMYLLVPIRLLETKWQALIVLGIFFIVGIRNISFKKRIPLQNIGIHKGRISINGIRYKDEEIIHFAMSASSDDNKKMMFIF</sequence>
<dbReference type="EMBL" id="MIKC01000034">
    <property type="protein sequence ID" value="OEG22006.1"/>
    <property type="molecule type" value="Genomic_DNA"/>
</dbReference>
<organism evidence="2 3">
    <name type="scientific">Enterococcus ureilyticus</name>
    <dbReference type="NCBI Taxonomy" id="1131292"/>
    <lineage>
        <taxon>Bacteria</taxon>
        <taxon>Bacillati</taxon>
        <taxon>Bacillota</taxon>
        <taxon>Bacilli</taxon>
        <taxon>Lactobacillales</taxon>
        <taxon>Enterococcaceae</taxon>
        <taxon>Enterococcus</taxon>
    </lineage>
</organism>
<protein>
    <submittedName>
        <fullName evidence="2">Uncharacterized protein</fullName>
    </submittedName>
</protein>
<feature type="transmembrane region" description="Helical" evidence="1">
    <location>
        <begin position="23"/>
        <end position="40"/>
    </location>
</feature>